<comment type="subcellular location">
    <subcellularLocation>
        <location evidence="3">Cell projection</location>
        <location evidence="3">Ruffle membrane</location>
    </subcellularLocation>
    <subcellularLocation>
        <location evidence="1">Cytoplasm</location>
    </subcellularLocation>
    <subcellularLocation>
        <location evidence="4">Mitochondrion inner membrane</location>
        <topology evidence="4">Peripheral membrane protein</topology>
    </subcellularLocation>
    <subcellularLocation>
        <location evidence="2">Mitochondrion intermembrane space</location>
    </subcellularLocation>
</comment>
<dbReference type="EC" id="3.1.2.2" evidence="19"/>
<dbReference type="GO" id="GO:0005743">
    <property type="term" value="C:mitochondrial inner membrane"/>
    <property type="evidence" value="ECO:0007669"/>
    <property type="project" value="UniProtKB-SubCell"/>
</dbReference>
<keyword evidence="30" id="KW-1185">Reference proteome</keyword>
<dbReference type="RefSeq" id="XP_011677546.2">
    <property type="nucleotide sequence ID" value="XM_011679244.2"/>
</dbReference>
<evidence type="ECO:0000256" key="23">
    <source>
        <dbReference type="ARBA" id="ARBA00047734"/>
    </source>
</evidence>
<evidence type="ECO:0000256" key="17">
    <source>
        <dbReference type="ARBA" id="ARBA00037002"/>
    </source>
</evidence>
<keyword evidence="8" id="KW-0999">Mitochondrion inner membrane</keyword>
<evidence type="ECO:0000256" key="19">
    <source>
        <dbReference type="ARBA" id="ARBA00038848"/>
    </source>
</evidence>
<dbReference type="RefSeq" id="XP_011677547.2">
    <property type="nucleotide sequence ID" value="XM_011679245.2"/>
</dbReference>
<dbReference type="SUPFAM" id="SSF54637">
    <property type="entry name" value="Thioesterase/thiol ester dehydrase-isomerase"/>
    <property type="match status" value="1"/>
</dbReference>
<dbReference type="Pfam" id="PF03061">
    <property type="entry name" value="4HBT"/>
    <property type="match status" value="1"/>
</dbReference>
<dbReference type="RefSeq" id="XP_011677550.2">
    <property type="nucleotide sequence ID" value="XM_011679248.2"/>
</dbReference>
<evidence type="ECO:0000256" key="8">
    <source>
        <dbReference type="ARBA" id="ARBA00022792"/>
    </source>
</evidence>
<evidence type="ECO:0000256" key="3">
    <source>
        <dbReference type="ARBA" id="ARBA00004632"/>
    </source>
</evidence>
<evidence type="ECO:0000256" key="5">
    <source>
        <dbReference type="ARBA" id="ARBA00022475"/>
    </source>
</evidence>
<dbReference type="PANTHER" id="PTHR12418">
    <property type="entry name" value="ACYL-COENZYME A THIOESTERASE THEM4"/>
    <property type="match status" value="1"/>
</dbReference>
<dbReference type="GeneID" id="753049"/>
<evidence type="ECO:0000256" key="18">
    <source>
        <dbReference type="ARBA" id="ARBA00038456"/>
    </source>
</evidence>
<dbReference type="InterPro" id="IPR006683">
    <property type="entry name" value="Thioestr_dom"/>
</dbReference>
<evidence type="ECO:0000256" key="14">
    <source>
        <dbReference type="ARBA" id="ARBA00023136"/>
    </source>
</evidence>
<keyword evidence="10" id="KW-0276">Fatty acid metabolism</keyword>
<dbReference type="RefSeq" id="XP_011677548.2">
    <property type="nucleotide sequence ID" value="XM_011679246.2"/>
</dbReference>
<dbReference type="InterPro" id="IPR052365">
    <property type="entry name" value="THEM4/THEM5_acyl-CoA_thioest"/>
</dbReference>
<dbReference type="GO" id="GO:0005758">
    <property type="term" value="C:mitochondrial intermembrane space"/>
    <property type="evidence" value="ECO:0007669"/>
    <property type="project" value="UniProtKB-SubCell"/>
</dbReference>
<dbReference type="OrthoDB" id="506431at2759"/>
<evidence type="ECO:0000259" key="28">
    <source>
        <dbReference type="Pfam" id="PF03061"/>
    </source>
</evidence>
<accession>A0A7M7HQ93</accession>
<evidence type="ECO:0000256" key="21">
    <source>
        <dbReference type="ARBA" id="ARBA00043210"/>
    </source>
</evidence>
<dbReference type="GO" id="GO:0032587">
    <property type="term" value="C:ruffle membrane"/>
    <property type="evidence" value="ECO:0007669"/>
    <property type="project" value="UniProtKB-SubCell"/>
</dbReference>
<reference evidence="30" key="1">
    <citation type="submission" date="2015-02" db="EMBL/GenBank/DDBJ databases">
        <title>Genome sequencing for Strongylocentrotus purpuratus.</title>
        <authorList>
            <person name="Murali S."/>
            <person name="Liu Y."/>
            <person name="Vee V."/>
            <person name="English A."/>
            <person name="Wang M."/>
            <person name="Skinner E."/>
            <person name="Han Y."/>
            <person name="Muzny D.M."/>
            <person name="Worley K.C."/>
            <person name="Gibbs R.A."/>
        </authorList>
    </citation>
    <scope>NUCLEOTIDE SEQUENCE</scope>
</reference>
<comment type="catalytic activity">
    <reaction evidence="22">
        <text>octanoyl-CoA + H2O = octanoate + CoA + H(+)</text>
        <dbReference type="Rhea" id="RHEA:30143"/>
        <dbReference type="ChEBI" id="CHEBI:15377"/>
        <dbReference type="ChEBI" id="CHEBI:15378"/>
        <dbReference type="ChEBI" id="CHEBI:25646"/>
        <dbReference type="ChEBI" id="CHEBI:57287"/>
        <dbReference type="ChEBI" id="CHEBI:57386"/>
    </reaction>
    <physiologicalReaction direction="left-to-right" evidence="22">
        <dbReference type="Rhea" id="RHEA:30144"/>
    </physiologicalReaction>
</comment>
<evidence type="ECO:0000256" key="26">
    <source>
        <dbReference type="ARBA" id="ARBA00048180"/>
    </source>
</evidence>
<evidence type="ECO:0000256" key="7">
    <source>
        <dbReference type="ARBA" id="ARBA00022703"/>
    </source>
</evidence>
<evidence type="ECO:0000256" key="24">
    <source>
        <dbReference type="ARBA" id="ARBA00047969"/>
    </source>
</evidence>
<comment type="catalytic activity">
    <reaction evidence="17">
        <text>(9Z)-octadecenoyl-CoA + H2O = (9Z)-octadecenoate + CoA + H(+)</text>
        <dbReference type="Rhea" id="RHEA:40139"/>
        <dbReference type="ChEBI" id="CHEBI:15377"/>
        <dbReference type="ChEBI" id="CHEBI:15378"/>
        <dbReference type="ChEBI" id="CHEBI:30823"/>
        <dbReference type="ChEBI" id="CHEBI:57287"/>
        <dbReference type="ChEBI" id="CHEBI:57387"/>
    </reaction>
    <physiologicalReaction direction="left-to-right" evidence="17">
        <dbReference type="Rhea" id="RHEA:40140"/>
    </physiologicalReaction>
</comment>
<keyword evidence="11" id="KW-0809">Transit peptide</keyword>
<keyword evidence="7" id="KW-0053">Apoptosis</keyword>
<dbReference type="OMA" id="YGATFEY"/>
<sequence length="289" mass="31855">MSSRLLCNTFLQQLVRHERHSNQTSSLFRILSRSARTSSMGKSNSALMMAGLCLSGGLALGAATYRNKLHKMFSLVLVGDNFVPSQLILKRSLCAQAINPKSTSERDLPGWTPRTRELYKEYQAQLLQCSKGWTEMLNSVDRERNVTGFTLNHPEVGATFEYVMFFNEEEKKSITIVQFGEKVQGPPGHVHGGAIATVGDACAGVLIFNGLDIKCVTANLSVNYKKPLPVNSTIIIETVVDKIEGVKYYTTSIFKSPDGSIIYDTVTTLFIDISKYLIKKGSLSKSSAP</sequence>
<evidence type="ECO:0000313" key="29">
    <source>
        <dbReference type="EnsemblMetazoa" id="XP_011677546"/>
    </source>
</evidence>
<evidence type="ECO:0000256" key="9">
    <source>
        <dbReference type="ARBA" id="ARBA00022801"/>
    </source>
</evidence>
<comment type="catalytic activity">
    <reaction evidence="24">
        <text>decanoyl-CoA + H2O = decanoate + CoA + H(+)</text>
        <dbReference type="Rhea" id="RHEA:40059"/>
        <dbReference type="ChEBI" id="CHEBI:15377"/>
        <dbReference type="ChEBI" id="CHEBI:15378"/>
        <dbReference type="ChEBI" id="CHEBI:27689"/>
        <dbReference type="ChEBI" id="CHEBI:57287"/>
        <dbReference type="ChEBI" id="CHEBI:61430"/>
    </reaction>
    <physiologicalReaction direction="left-to-right" evidence="24">
        <dbReference type="Rhea" id="RHEA:40060"/>
    </physiologicalReaction>
</comment>
<keyword evidence="13" id="KW-0496">Mitochondrion</keyword>
<dbReference type="EnsemblMetazoa" id="XM_030986738">
    <property type="protein sequence ID" value="XP_030842598"/>
    <property type="gene ID" value="LOC753049"/>
</dbReference>
<dbReference type="EnsemblMetazoa" id="XM_011679247">
    <property type="protein sequence ID" value="XP_011677549"/>
    <property type="gene ID" value="LOC753049"/>
</dbReference>
<keyword evidence="5" id="KW-1003">Cell membrane</keyword>
<dbReference type="EnsemblMetazoa" id="XM_011679246">
    <property type="protein sequence ID" value="XP_011677548"/>
    <property type="gene ID" value="LOC753049"/>
</dbReference>
<organism evidence="29 30">
    <name type="scientific">Strongylocentrotus purpuratus</name>
    <name type="common">Purple sea urchin</name>
    <dbReference type="NCBI Taxonomy" id="7668"/>
    <lineage>
        <taxon>Eukaryota</taxon>
        <taxon>Metazoa</taxon>
        <taxon>Echinodermata</taxon>
        <taxon>Eleutherozoa</taxon>
        <taxon>Echinozoa</taxon>
        <taxon>Echinoidea</taxon>
        <taxon>Euechinoidea</taxon>
        <taxon>Echinacea</taxon>
        <taxon>Camarodonta</taxon>
        <taxon>Echinidea</taxon>
        <taxon>Strongylocentrotidae</taxon>
        <taxon>Strongylocentrotus</taxon>
    </lineage>
</organism>
<dbReference type="InterPro" id="IPR029069">
    <property type="entry name" value="HotDog_dom_sf"/>
</dbReference>
<comment type="catalytic activity">
    <reaction evidence="26">
        <text>tetradecanoyl-CoA + H2O = tetradecanoate + CoA + H(+)</text>
        <dbReference type="Rhea" id="RHEA:40119"/>
        <dbReference type="ChEBI" id="CHEBI:15377"/>
        <dbReference type="ChEBI" id="CHEBI:15378"/>
        <dbReference type="ChEBI" id="CHEBI:30807"/>
        <dbReference type="ChEBI" id="CHEBI:57287"/>
        <dbReference type="ChEBI" id="CHEBI:57385"/>
    </reaction>
    <physiologicalReaction direction="left-to-right" evidence="26">
        <dbReference type="Rhea" id="RHEA:40120"/>
    </physiologicalReaction>
</comment>
<evidence type="ECO:0000256" key="10">
    <source>
        <dbReference type="ARBA" id="ARBA00022832"/>
    </source>
</evidence>
<dbReference type="GO" id="GO:0006915">
    <property type="term" value="P:apoptotic process"/>
    <property type="evidence" value="ECO:0007669"/>
    <property type="project" value="UniProtKB-KW"/>
</dbReference>
<reference evidence="29" key="2">
    <citation type="submission" date="2021-01" db="UniProtKB">
        <authorList>
            <consortium name="EnsemblMetazoa"/>
        </authorList>
    </citation>
    <scope>IDENTIFICATION</scope>
</reference>
<feature type="transmembrane region" description="Helical" evidence="27">
    <location>
        <begin position="46"/>
        <end position="65"/>
    </location>
</feature>
<dbReference type="KEGG" id="spu:753049"/>
<proteinExistence type="inferred from homology"/>
<evidence type="ECO:0000256" key="15">
    <source>
        <dbReference type="ARBA" id="ARBA00023273"/>
    </source>
</evidence>
<evidence type="ECO:0000256" key="4">
    <source>
        <dbReference type="ARBA" id="ARBA00004637"/>
    </source>
</evidence>
<dbReference type="PANTHER" id="PTHR12418:SF19">
    <property type="entry name" value="ACYL-COENZYME A THIOESTERASE THEM4"/>
    <property type="match status" value="1"/>
</dbReference>
<evidence type="ECO:0000256" key="11">
    <source>
        <dbReference type="ARBA" id="ARBA00022946"/>
    </source>
</evidence>
<evidence type="ECO:0000256" key="1">
    <source>
        <dbReference type="ARBA" id="ARBA00004496"/>
    </source>
</evidence>
<keyword evidence="9" id="KW-0378">Hydrolase</keyword>
<evidence type="ECO:0000256" key="2">
    <source>
        <dbReference type="ARBA" id="ARBA00004569"/>
    </source>
</evidence>
<keyword evidence="14 27" id="KW-0472">Membrane</keyword>
<comment type="catalytic activity">
    <reaction evidence="25">
        <text>dodecanoyl-CoA + H2O = dodecanoate + CoA + H(+)</text>
        <dbReference type="Rhea" id="RHEA:30135"/>
        <dbReference type="ChEBI" id="CHEBI:15377"/>
        <dbReference type="ChEBI" id="CHEBI:15378"/>
        <dbReference type="ChEBI" id="CHEBI:18262"/>
        <dbReference type="ChEBI" id="CHEBI:57287"/>
        <dbReference type="ChEBI" id="CHEBI:57375"/>
    </reaction>
    <physiologicalReaction direction="left-to-right" evidence="25">
        <dbReference type="Rhea" id="RHEA:30136"/>
    </physiologicalReaction>
</comment>
<evidence type="ECO:0000256" key="27">
    <source>
        <dbReference type="SAM" id="Phobius"/>
    </source>
</evidence>
<evidence type="ECO:0000256" key="16">
    <source>
        <dbReference type="ARBA" id="ARBA00035852"/>
    </source>
</evidence>
<dbReference type="GO" id="GO:0016787">
    <property type="term" value="F:hydrolase activity"/>
    <property type="evidence" value="ECO:0007669"/>
    <property type="project" value="UniProtKB-KW"/>
</dbReference>
<dbReference type="RefSeq" id="XP_030842598.1">
    <property type="nucleotide sequence ID" value="XM_030986738.1"/>
</dbReference>
<name>A0A7M7HQ93_STRPU</name>
<evidence type="ECO:0000313" key="30">
    <source>
        <dbReference type="Proteomes" id="UP000007110"/>
    </source>
</evidence>
<comment type="catalytic activity">
    <reaction evidence="16">
        <text>(5Z,8Z,11Z,14Z)-eicosatetraenoyl-CoA + H2O = (5Z,8Z,11Z,14Z)-eicosatetraenoate + CoA + H(+)</text>
        <dbReference type="Rhea" id="RHEA:40151"/>
        <dbReference type="ChEBI" id="CHEBI:15377"/>
        <dbReference type="ChEBI" id="CHEBI:15378"/>
        <dbReference type="ChEBI" id="CHEBI:32395"/>
        <dbReference type="ChEBI" id="CHEBI:57287"/>
        <dbReference type="ChEBI" id="CHEBI:57368"/>
    </reaction>
    <physiologicalReaction direction="left-to-right" evidence="16">
        <dbReference type="Rhea" id="RHEA:40152"/>
    </physiologicalReaction>
</comment>
<dbReference type="Gene3D" id="3.10.129.10">
    <property type="entry name" value="Hotdog Thioesterase"/>
    <property type="match status" value="1"/>
</dbReference>
<dbReference type="CDD" id="cd03443">
    <property type="entry name" value="PaaI_thioesterase"/>
    <property type="match status" value="1"/>
</dbReference>
<dbReference type="RefSeq" id="XP_011677549.2">
    <property type="nucleotide sequence ID" value="XM_011679247.2"/>
</dbReference>
<dbReference type="GO" id="GO:0006631">
    <property type="term" value="P:fatty acid metabolic process"/>
    <property type="evidence" value="ECO:0007669"/>
    <property type="project" value="UniProtKB-KW"/>
</dbReference>
<keyword evidence="27" id="KW-1133">Transmembrane helix</keyword>
<dbReference type="AlphaFoldDB" id="A0A7M7HQ93"/>
<feature type="domain" description="Thioesterase" evidence="28">
    <location>
        <begin position="188"/>
        <end position="244"/>
    </location>
</feature>
<dbReference type="EnsemblMetazoa" id="XM_011679244">
    <property type="protein sequence ID" value="XP_011677546"/>
    <property type="gene ID" value="LOC753049"/>
</dbReference>
<dbReference type="Proteomes" id="UP000007110">
    <property type="component" value="Unassembled WGS sequence"/>
</dbReference>
<evidence type="ECO:0000256" key="13">
    <source>
        <dbReference type="ARBA" id="ARBA00023128"/>
    </source>
</evidence>
<evidence type="ECO:0000256" key="6">
    <source>
        <dbReference type="ARBA" id="ARBA00022490"/>
    </source>
</evidence>
<keyword evidence="6" id="KW-0963">Cytoplasm</keyword>
<keyword evidence="12" id="KW-0443">Lipid metabolism</keyword>
<comment type="catalytic activity">
    <reaction evidence="23">
        <text>hexadecanoyl-CoA + H2O = hexadecanoate + CoA + H(+)</text>
        <dbReference type="Rhea" id="RHEA:16645"/>
        <dbReference type="ChEBI" id="CHEBI:7896"/>
        <dbReference type="ChEBI" id="CHEBI:15377"/>
        <dbReference type="ChEBI" id="CHEBI:15378"/>
        <dbReference type="ChEBI" id="CHEBI:57287"/>
        <dbReference type="ChEBI" id="CHEBI:57379"/>
        <dbReference type="EC" id="3.1.2.2"/>
    </reaction>
    <physiologicalReaction direction="left-to-right" evidence="23">
        <dbReference type="Rhea" id="RHEA:16646"/>
    </physiologicalReaction>
</comment>
<evidence type="ECO:0000256" key="20">
    <source>
        <dbReference type="ARBA" id="ARBA00040123"/>
    </source>
</evidence>
<dbReference type="EnsemblMetazoa" id="XM_030986740">
    <property type="protein sequence ID" value="XP_030842600"/>
    <property type="gene ID" value="LOC753049"/>
</dbReference>
<comment type="similarity">
    <text evidence="18">Belongs to the THEM4/THEM5 thioesterase family.</text>
</comment>
<evidence type="ECO:0000256" key="12">
    <source>
        <dbReference type="ARBA" id="ARBA00023098"/>
    </source>
</evidence>
<dbReference type="EnsemblMetazoa" id="XM_011679248">
    <property type="protein sequence ID" value="XP_011677550"/>
    <property type="gene ID" value="LOC753049"/>
</dbReference>
<protein>
    <recommendedName>
        <fullName evidence="20">Acyl-coenzyme A thioesterase THEM4</fullName>
        <ecNumber evidence="19">3.1.2.2</ecNumber>
    </recommendedName>
    <alternativeName>
        <fullName evidence="21">Thioesterase superfamily member 4</fullName>
    </alternativeName>
</protein>
<keyword evidence="15" id="KW-0966">Cell projection</keyword>
<keyword evidence="27" id="KW-0812">Transmembrane</keyword>
<dbReference type="EnsemblMetazoa" id="XM_011679245">
    <property type="protein sequence ID" value="XP_011677547"/>
    <property type="gene ID" value="LOC753049"/>
</dbReference>
<evidence type="ECO:0000256" key="25">
    <source>
        <dbReference type="ARBA" id="ARBA00048074"/>
    </source>
</evidence>
<evidence type="ECO:0000256" key="22">
    <source>
        <dbReference type="ARBA" id="ARBA00047588"/>
    </source>
</evidence>
<dbReference type="InParanoid" id="A0A7M7HQ93"/>
<dbReference type="RefSeq" id="XP_030842600.1">
    <property type="nucleotide sequence ID" value="XM_030986740.1"/>
</dbReference>